<name>A0A0K2SZE7_LEPSM</name>
<evidence type="ECO:0000313" key="1">
    <source>
        <dbReference type="EMBL" id="CDW18757.1"/>
    </source>
</evidence>
<accession>A0A0K2SZE7</accession>
<dbReference type="EMBL" id="HACA01001396">
    <property type="protein sequence ID" value="CDW18757.1"/>
    <property type="molecule type" value="Transcribed_RNA"/>
</dbReference>
<sequence>SVLLVHLWGMHLRHRSQVSSIICLKHIYSNYGIKLGVMTHVTYVIYRDANTMTLTRSIFFSSINMKSVFYFTKVLSSLFNFWGENMLV</sequence>
<proteinExistence type="predicted"/>
<organism evidence="1">
    <name type="scientific">Lepeophtheirus salmonis</name>
    <name type="common">Salmon louse</name>
    <name type="synonym">Caligus salmonis</name>
    <dbReference type="NCBI Taxonomy" id="72036"/>
    <lineage>
        <taxon>Eukaryota</taxon>
        <taxon>Metazoa</taxon>
        <taxon>Ecdysozoa</taxon>
        <taxon>Arthropoda</taxon>
        <taxon>Crustacea</taxon>
        <taxon>Multicrustacea</taxon>
        <taxon>Hexanauplia</taxon>
        <taxon>Copepoda</taxon>
        <taxon>Siphonostomatoida</taxon>
        <taxon>Caligidae</taxon>
        <taxon>Lepeophtheirus</taxon>
    </lineage>
</organism>
<feature type="non-terminal residue" evidence="1">
    <location>
        <position position="1"/>
    </location>
</feature>
<protein>
    <submittedName>
        <fullName evidence="1">Uncharacterized protein</fullName>
    </submittedName>
</protein>
<reference evidence="1" key="1">
    <citation type="submission" date="2014-05" db="EMBL/GenBank/DDBJ databases">
        <authorList>
            <person name="Chronopoulou M."/>
        </authorList>
    </citation>
    <scope>NUCLEOTIDE SEQUENCE</scope>
    <source>
        <tissue evidence="1">Whole organism</tissue>
    </source>
</reference>
<dbReference type="AlphaFoldDB" id="A0A0K2SZE7"/>